<protein>
    <submittedName>
        <fullName evidence="1">Uncharacterized protein</fullName>
    </submittedName>
</protein>
<accession>A0A0C3MCX2</accession>
<organism evidence="1 2">
    <name type="scientific">Tulasnella calospora MUT 4182</name>
    <dbReference type="NCBI Taxonomy" id="1051891"/>
    <lineage>
        <taxon>Eukaryota</taxon>
        <taxon>Fungi</taxon>
        <taxon>Dikarya</taxon>
        <taxon>Basidiomycota</taxon>
        <taxon>Agaricomycotina</taxon>
        <taxon>Agaricomycetes</taxon>
        <taxon>Cantharellales</taxon>
        <taxon>Tulasnellaceae</taxon>
        <taxon>Tulasnella</taxon>
    </lineage>
</organism>
<dbReference type="HOGENOM" id="CLU_2475155_0_0_1"/>
<dbReference type="EMBL" id="KN822961">
    <property type="protein sequence ID" value="KIO31627.1"/>
    <property type="molecule type" value="Genomic_DNA"/>
</dbReference>
<evidence type="ECO:0000313" key="2">
    <source>
        <dbReference type="Proteomes" id="UP000054248"/>
    </source>
</evidence>
<gene>
    <name evidence="1" type="ORF">M407DRAFT_241724</name>
</gene>
<proteinExistence type="predicted"/>
<reference evidence="1 2" key="1">
    <citation type="submission" date="2014-04" db="EMBL/GenBank/DDBJ databases">
        <authorList>
            <consortium name="DOE Joint Genome Institute"/>
            <person name="Kuo A."/>
            <person name="Girlanda M."/>
            <person name="Perotto S."/>
            <person name="Kohler A."/>
            <person name="Nagy L.G."/>
            <person name="Floudas D."/>
            <person name="Copeland A."/>
            <person name="Barry K.W."/>
            <person name="Cichocki N."/>
            <person name="Veneault-Fourrey C."/>
            <person name="LaButti K."/>
            <person name="Lindquist E.A."/>
            <person name="Lipzen A."/>
            <person name="Lundell T."/>
            <person name="Morin E."/>
            <person name="Murat C."/>
            <person name="Sun H."/>
            <person name="Tunlid A."/>
            <person name="Henrissat B."/>
            <person name="Grigoriev I.V."/>
            <person name="Hibbett D.S."/>
            <person name="Martin F."/>
            <person name="Nordberg H.P."/>
            <person name="Cantor M.N."/>
            <person name="Hua S.X."/>
        </authorList>
    </citation>
    <scope>NUCLEOTIDE SEQUENCE [LARGE SCALE GENOMIC DNA]</scope>
    <source>
        <strain evidence="1 2">MUT 4182</strain>
    </source>
</reference>
<name>A0A0C3MCX2_9AGAM</name>
<feature type="non-terminal residue" evidence="1">
    <location>
        <position position="88"/>
    </location>
</feature>
<dbReference type="AlphaFoldDB" id="A0A0C3MCX2"/>
<keyword evidence="2" id="KW-1185">Reference proteome</keyword>
<evidence type="ECO:0000313" key="1">
    <source>
        <dbReference type="EMBL" id="KIO31627.1"/>
    </source>
</evidence>
<dbReference type="Proteomes" id="UP000054248">
    <property type="component" value="Unassembled WGS sequence"/>
</dbReference>
<reference evidence="2" key="2">
    <citation type="submission" date="2015-01" db="EMBL/GenBank/DDBJ databases">
        <title>Evolutionary Origins and Diversification of the Mycorrhizal Mutualists.</title>
        <authorList>
            <consortium name="DOE Joint Genome Institute"/>
            <consortium name="Mycorrhizal Genomics Consortium"/>
            <person name="Kohler A."/>
            <person name="Kuo A."/>
            <person name="Nagy L.G."/>
            <person name="Floudas D."/>
            <person name="Copeland A."/>
            <person name="Barry K.W."/>
            <person name="Cichocki N."/>
            <person name="Veneault-Fourrey C."/>
            <person name="LaButti K."/>
            <person name="Lindquist E.A."/>
            <person name="Lipzen A."/>
            <person name="Lundell T."/>
            <person name="Morin E."/>
            <person name="Murat C."/>
            <person name="Riley R."/>
            <person name="Ohm R."/>
            <person name="Sun H."/>
            <person name="Tunlid A."/>
            <person name="Henrissat B."/>
            <person name="Grigoriev I.V."/>
            <person name="Hibbett D.S."/>
            <person name="Martin F."/>
        </authorList>
    </citation>
    <scope>NUCLEOTIDE SEQUENCE [LARGE SCALE GENOMIC DNA]</scope>
    <source>
        <strain evidence="2">MUT 4182</strain>
    </source>
</reference>
<sequence>MCTFPETEETCADLCDVAMQGGYGLNVAGHRATGYCAALTSERGRVGERQRTGCGKSSRDLPEMGTGAVCARQAQVRGSWKASKRSQV</sequence>